<keyword evidence="4" id="KW-1185">Reference proteome</keyword>
<evidence type="ECO:0000313" key="4">
    <source>
        <dbReference type="Proteomes" id="UP001140206"/>
    </source>
</evidence>
<feature type="transmembrane region" description="Helical" evidence="2">
    <location>
        <begin position="232"/>
        <end position="253"/>
    </location>
</feature>
<dbReference type="EMBL" id="JAMFTS010000002">
    <property type="protein sequence ID" value="KAJ4798258.1"/>
    <property type="molecule type" value="Genomic_DNA"/>
</dbReference>
<dbReference type="PANTHER" id="PTHR12242">
    <property type="entry name" value="OS02G0130600 PROTEIN-RELATED"/>
    <property type="match status" value="1"/>
</dbReference>
<gene>
    <name evidence="3" type="ORF">LUZ62_049504</name>
</gene>
<sequence>MPASTSWEPTMAVGTTSASYWLNWRVLLCLIWGLACMVVSSILIWRYEGPGHRTGSTEKQREGLLYDDEAWRPCLKEIHPAWLLAFRLVSFFVLLGLLIVIIIVDGGRKFFYYTQWTFVLVTCYFGLGSLLSIYGCHQYLSKEQGDGADFLRSELERGMYLPSTGRSSNSNPNSHMNKMANSPGLNEEREIAGFWGYLFQVIYQTNAGAVMLTDCVFWFIIFPFLTIRDYDLNFLLVGMHSVNAVFLLGDTALNSSRFPWFRIAYFFIWTSIYVIFQWIIHACVALPVSRLVIQSCPIVVSLGGVDANTMLCCTSSINQTQVLSLREVVSCIISSSKMKAPFGYVWEEGKKIYYKQSKLFTKLHTFQYFFPSFLLPTPIQTEPK</sequence>
<dbReference type="GO" id="GO:0016020">
    <property type="term" value="C:membrane"/>
    <property type="evidence" value="ECO:0007669"/>
    <property type="project" value="TreeGrafter"/>
</dbReference>
<name>A0AAV8G5S2_9POAL</name>
<keyword evidence="2 3" id="KW-0812">Transmembrane</keyword>
<accession>A0AAV8G5S2</accession>
<protein>
    <submittedName>
        <fullName evidence="3">Transmembrane protein</fullName>
    </submittedName>
</protein>
<feature type="transmembrane region" description="Helical" evidence="2">
    <location>
        <begin position="207"/>
        <end position="226"/>
    </location>
</feature>
<feature type="transmembrane region" description="Helical" evidence="2">
    <location>
        <begin position="20"/>
        <end position="45"/>
    </location>
</feature>
<dbReference type="PANTHER" id="PTHR12242:SF22">
    <property type="entry name" value="OS02G0130600 PROTEIN"/>
    <property type="match status" value="1"/>
</dbReference>
<feature type="transmembrane region" description="Helical" evidence="2">
    <location>
        <begin position="81"/>
        <end position="104"/>
    </location>
</feature>
<feature type="transmembrane region" description="Helical" evidence="2">
    <location>
        <begin position="110"/>
        <end position="134"/>
    </location>
</feature>
<dbReference type="Proteomes" id="UP001140206">
    <property type="component" value="Chromosome 2"/>
</dbReference>
<feature type="region of interest" description="Disordered" evidence="1">
    <location>
        <begin position="163"/>
        <end position="182"/>
    </location>
</feature>
<keyword evidence="2" id="KW-0472">Membrane</keyword>
<evidence type="ECO:0000256" key="2">
    <source>
        <dbReference type="SAM" id="Phobius"/>
    </source>
</evidence>
<reference evidence="3" key="1">
    <citation type="submission" date="2022-08" db="EMBL/GenBank/DDBJ databases">
        <authorList>
            <person name="Marques A."/>
        </authorList>
    </citation>
    <scope>NUCLEOTIDE SEQUENCE</scope>
    <source>
        <strain evidence="3">RhyPub2mFocal</strain>
        <tissue evidence="3">Leaves</tissue>
    </source>
</reference>
<proteinExistence type="predicted"/>
<dbReference type="AlphaFoldDB" id="A0AAV8G5S2"/>
<comment type="caution">
    <text evidence="3">The sequence shown here is derived from an EMBL/GenBank/DDBJ whole genome shotgun (WGS) entry which is preliminary data.</text>
</comment>
<feature type="compositionally biased region" description="Polar residues" evidence="1">
    <location>
        <begin position="164"/>
        <end position="182"/>
    </location>
</feature>
<keyword evidence="2" id="KW-1133">Transmembrane helix</keyword>
<evidence type="ECO:0000313" key="3">
    <source>
        <dbReference type="EMBL" id="KAJ4798258.1"/>
    </source>
</evidence>
<evidence type="ECO:0000256" key="1">
    <source>
        <dbReference type="SAM" id="MobiDB-lite"/>
    </source>
</evidence>
<organism evidence="3 4">
    <name type="scientific">Rhynchospora pubera</name>
    <dbReference type="NCBI Taxonomy" id="906938"/>
    <lineage>
        <taxon>Eukaryota</taxon>
        <taxon>Viridiplantae</taxon>
        <taxon>Streptophyta</taxon>
        <taxon>Embryophyta</taxon>
        <taxon>Tracheophyta</taxon>
        <taxon>Spermatophyta</taxon>
        <taxon>Magnoliopsida</taxon>
        <taxon>Liliopsida</taxon>
        <taxon>Poales</taxon>
        <taxon>Cyperaceae</taxon>
        <taxon>Cyperoideae</taxon>
        <taxon>Rhynchosporeae</taxon>
        <taxon>Rhynchospora</taxon>
    </lineage>
</organism>
<feature type="transmembrane region" description="Helical" evidence="2">
    <location>
        <begin position="260"/>
        <end position="280"/>
    </location>
</feature>